<dbReference type="Gene3D" id="2.20.140.10">
    <property type="entry name" value="WGR domain"/>
    <property type="match status" value="1"/>
</dbReference>
<dbReference type="Pfam" id="PF05406">
    <property type="entry name" value="WGR"/>
    <property type="match status" value="1"/>
</dbReference>
<dbReference type="OrthoDB" id="435394at2"/>
<dbReference type="InterPro" id="IPR008893">
    <property type="entry name" value="WGR_domain"/>
</dbReference>
<name>A0A433UXH5_9CYAN</name>
<keyword evidence="8" id="KW-1185">Reference proteome</keyword>
<sequence>MKLIKRTTLHYREGTSDKIYEVDICQTGEAQYVVNFRYGKRGANLKEGVKTTQAVPLLEAERVFDKLVQEKTKKGYQDVSTPAPTTQTQPVAINKTREEAILTRLANNQPSKWKLERAIWRAGEAQIKEAAPLLINLIGTGEPLRDYCIAWSLGYCGNQEAIPILIQLYQNASSPEFVSRIAFEALLQLSDTRTKAELQAEMIEFLPKNLQKLARNGSAESFASELDHYFKHGDYKSFAVLDKLYQIDNNHVRPVLLEILRTAPYKPNYFKHLRHIFKMAEYRYDAEVFSIFAYRFEKEQGTFDNDNNYWEWNPTTQRYSKVEKRRHEDELKSPTSTKAYSNQTQAYLQRRIWRTLKQLGEEGAVEYVNMAASVLLEYSDADAEPIRETKFYRWNRSNWSRVEFCNTWDAYAGYITFNHILYENSARYELKTNSKAWKCKPGYKPGTPEPKREEAFPQLWEQHPQLLLRLLLQSQCSPVHEFAVKALQTCTSFHTSINIDNIIQLLQKPYEVTAQFACELGQSKYNPQEPNIELVLAVINSVSQTARSIAYHWIESNRKFFLQNTNFITAIIVSTHDDTRNFAKKLLSATVINDTTARVLLGRIIIELLAFTPEAPTEIIKEINEILLISFAPQLRTLGMSVINDLLAHPVLEIQELGARILLNHQTSPENLPSNIIESLLASSYETLRVIGIRLFGQLPDAKLLEDSTLIIAMAVSANSEIRNAIKPIIHRLGAAYPDFQIDVAHELIEILLTPEQHEGVHSYLLHLLQEQQGWMTSISKDTALSLLQTKSSAAQELGGLLLQANLNTWVSQFTTSEIVKLSNHEIIAVRQAAQQMLLQNIEQLRNNTQELTIAVKTLEAKWQDTRDFAFNIFTTQFGAQQFTPQVLISICDSVREETRKFGRDLLTQNFQTQDAEQYLLKFSEHPSSDMQTLVTNYLENYAKDNLERLQQLTPYFTTVLSNINRSRTAKQRIFQFLHNESQKSEQAAQIVAEIMTRQSLTIAKQDKATTLQIMLSIRKKYPHLTLPLNILTLTETRI</sequence>
<gene>
    <name evidence="7" type="ORF">DSM106972_079600</name>
</gene>
<dbReference type="GO" id="GO:0030089">
    <property type="term" value="C:phycobilisome"/>
    <property type="evidence" value="ECO:0007669"/>
    <property type="project" value="UniProtKB-KW"/>
</dbReference>
<evidence type="ECO:0000256" key="3">
    <source>
        <dbReference type="ARBA" id="ARBA00022738"/>
    </source>
</evidence>
<evidence type="ECO:0000256" key="2">
    <source>
        <dbReference type="ARBA" id="ARBA00022549"/>
    </source>
</evidence>
<feature type="coiled-coil region" evidence="5">
    <location>
        <begin position="835"/>
        <end position="862"/>
    </location>
</feature>
<dbReference type="SMART" id="SM00773">
    <property type="entry name" value="WGR"/>
    <property type="match status" value="1"/>
</dbReference>
<evidence type="ECO:0000256" key="1">
    <source>
        <dbReference type="ARBA" id="ARBA00009299"/>
    </source>
</evidence>
<accession>A0A433UXH5</accession>
<protein>
    <recommendedName>
        <fullName evidence="6">WGR domain-containing protein</fullName>
    </recommendedName>
</protein>
<dbReference type="SUPFAM" id="SSF48371">
    <property type="entry name" value="ARM repeat"/>
    <property type="match status" value="1"/>
</dbReference>
<comment type="similarity">
    <text evidence="1">Belongs to the CpcE/RpcE/PecE family.</text>
</comment>
<dbReference type="InterPro" id="IPR016024">
    <property type="entry name" value="ARM-type_fold"/>
</dbReference>
<evidence type="ECO:0000256" key="4">
    <source>
        <dbReference type="ARBA" id="ARBA00023239"/>
    </source>
</evidence>
<organism evidence="7 8">
    <name type="scientific">Dulcicalothrix desertica PCC 7102</name>
    <dbReference type="NCBI Taxonomy" id="232991"/>
    <lineage>
        <taxon>Bacteria</taxon>
        <taxon>Bacillati</taxon>
        <taxon>Cyanobacteriota</taxon>
        <taxon>Cyanophyceae</taxon>
        <taxon>Nostocales</taxon>
        <taxon>Calotrichaceae</taxon>
        <taxon>Dulcicalothrix</taxon>
    </lineage>
</organism>
<keyword evidence="5" id="KW-0175">Coiled coil</keyword>
<dbReference type="GO" id="GO:0016829">
    <property type="term" value="F:lyase activity"/>
    <property type="evidence" value="ECO:0007669"/>
    <property type="project" value="UniProtKB-KW"/>
</dbReference>
<evidence type="ECO:0000313" key="8">
    <source>
        <dbReference type="Proteomes" id="UP000271624"/>
    </source>
</evidence>
<evidence type="ECO:0000259" key="6">
    <source>
        <dbReference type="PROSITE" id="PS51977"/>
    </source>
</evidence>
<dbReference type="CDD" id="cd07998">
    <property type="entry name" value="WGR_DNA_ligase"/>
    <property type="match status" value="1"/>
</dbReference>
<evidence type="ECO:0000256" key="5">
    <source>
        <dbReference type="SAM" id="Coils"/>
    </source>
</evidence>
<dbReference type="Gene3D" id="1.25.10.10">
    <property type="entry name" value="Leucine-rich Repeat Variant"/>
    <property type="match status" value="1"/>
</dbReference>
<proteinExistence type="inferred from homology"/>
<keyword evidence="2" id="KW-0042">Antenna complex</keyword>
<evidence type="ECO:0000313" key="7">
    <source>
        <dbReference type="EMBL" id="RUS98574.1"/>
    </source>
</evidence>
<keyword evidence="4" id="KW-0456">Lyase</keyword>
<reference evidence="7" key="2">
    <citation type="journal article" date="2019" name="Genome Biol. Evol.">
        <title>Day and night: Metabolic profiles and evolutionary relationships of six axenic non-marine cyanobacteria.</title>
        <authorList>
            <person name="Will S.E."/>
            <person name="Henke P."/>
            <person name="Boedeker C."/>
            <person name="Huang S."/>
            <person name="Brinkmann H."/>
            <person name="Rohde M."/>
            <person name="Jarek M."/>
            <person name="Friedl T."/>
            <person name="Seufert S."/>
            <person name="Schumacher M."/>
            <person name="Overmann J."/>
            <person name="Neumann-Schaal M."/>
            <person name="Petersen J."/>
        </authorList>
    </citation>
    <scope>NUCLEOTIDE SEQUENCE [LARGE SCALE GENOMIC DNA]</scope>
    <source>
        <strain evidence="7">PCC 7102</strain>
    </source>
</reference>
<dbReference type="AlphaFoldDB" id="A0A433UXH5"/>
<reference evidence="7" key="1">
    <citation type="submission" date="2018-12" db="EMBL/GenBank/DDBJ databases">
        <authorList>
            <person name="Will S."/>
            <person name="Neumann-Schaal M."/>
            <person name="Henke P."/>
        </authorList>
    </citation>
    <scope>NUCLEOTIDE SEQUENCE</scope>
    <source>
        <strain evidence="7">PCC 7102</strain>
    </source>
</reference>
<keyword evidence="3" id="KW-0605">Phycobilisome</keyword>
<dbReference type="Proteomes" id="UP000271624">
    <property type="component" value="Unassembled WGS sequence"/>
</dbReference>
<dbReference type="PROSITE" id="PS51977">
    <property type="entry name" value="WGR"/>
    <property type="match status" value="1"/>
</dbReference>
<dbReference type="RefSeq" id="WP_127086027.1">
    <property type="nucleotide sequence ID" value="NZ_RSCL01000028.1"/>
</dbReference>
<feature type="domain" description="WGR" evidence="6">
    <location>
        <begin position="1"/>
        <end position="93"/>
    </location>
</feature>
<comment type="caution">
    <text evidence="7">The sequence shown here is derived from an EMBL/GenBank/DDBJ whole genome shotgun (WGS) entry which is preliminary data.</text>
</comment>
<dbReference type="EMBL" id="RSCL01000028">
    <property type="protein sequence ID" value="RUS98574.1"/>
    <property type="molecule type" value="Genomic_DNA"/>
</dbReference>
<dbReference type="InterPro" id="IPR011989">
    <property type="entry name" value="ARM-like"/>
</dbReference>